<name>A0A1G7INE3_9SPHI</name>
<organism evidence="1 2">
    <name type="scientific">Mucilaginibacter pineti</name>
    <dbReference type="NCBI Taxonomy" id="1391627"/>
    <lineage>
        <taxon>Bacteria</taxon>
        <taxon>Pseudomonadati</taxon>
        <taxon>Bacteroidota</taxon>
        <taxon>Sphingobacteriia</taxon>
        <taxon>Sphingobacteriales</taxon>
        <taxon>Sphingobacteriaceae</taxon>
        <taxon>Mucilaginibacter</taxon>
    </lineage>
</organism>
<proteinExistence type="predicted"/>
<reference evidence="1 2" key="1">
    <citation type="submission" date="2016-10" db="EMBL/GenBank/DDBJ databases">
        <authorList>
            <person name="de Groot N.N."/>
        </authorList>
    </citation>
    <scope>NUCLEOTIDE SEQUENCE [LARGE SCALE GENOMIC DNA]</scope>
    <source>
        <strain evidence="1 2">47C3B</strain>
    </source>
</reference>
<dbReference type="STRING" id="1391627.SAMN05216464_11393"/>
<protein>
    <submittedName>
        <fullName evidence="1">Uncharacterized protein</fullName>
    </submittedName>
</protein>
<evidence type="ECO:0000313" key="1">
    <source>
        <dbReference type="EMBL" id="SDF14066.1"/>
    </source>
</evidence>
<sequence length="288" mass="32415">METFISIDFFINPKELHDELIVIDFRLEDSSYISLTRLVHEKELYLEFGEQVRGCKWDKVVYMARGNDLIFRGHTNRLSAFKISEFCISGDITGVLTEALDKVISGLVPAFKDILHIKGEWITAGDETAIAAFRLPDGNLLPPSYLQFCRELGYGLLCNLFMIYIPMADADHPDSFQLQSAAMRLLFEQYLNPPLFAITDTPDGVALISAAVPFAATENGEFLFWDTRNRLPNGEYPVYFTGFNNGIIHTGNSLTELILNVTTQVGVKPVLPFYLKPLDAVFESRAVI</sequence>
<dbReference type="EMBL" id="FNAI01000013">
    <property type="protein sequence ID" value="SDF14066.1"/>
    <property type="molecule type" value="Genomic_DNA"/>
</dbReference>
<keyword evidence="2" id="KW-1185">Reference proteome</keyword>
<dbReference type="RefSeq" id="WP_091153218.1">
    <property type="nucleotide sequence ID" value="NZ_FNAI01000013.1"/>
</dbReference>
<evidence type="ECO:0000313" key="2">
    <source>
        <dbReference type="Proteomes" id="UP000199072"/>
    </source>
</evidence>
<accession>A0A1G7INE3</accession>
<dbReference type="SUPFAM" id="SSF160631">
    <property type="entry name" value="SMI1/KNR4-like"/>
    <property type="match status" value="1"/>
</dbReference>
<gene>
    <name evidence="1" type="ORF">SAMN05216464_11393</name>
</gene>
<dbReference type="OrthoDB" id="8610791at2"/>
<dbReference type="AlphaFoldDB" id="A0A1G7INE3"/>
<dbReference type="Proteomes" id="UP000199072">
    <property type="component" value="Unassembled WGS sequence"/>
</dbReference>
<dbReference type="InterPro" id="IPR037883">
    <property type="entry name" value="Knr4/Smi1-like_sf"/>
</dbReference>